<dbReference type="EC" id="4.1.2.13" evidence="4"/>
<evidence type="ECO:0000256" key="4">
    <source>
        <dbReference type="ARBA" id="ARBA00013068"/>
    </source>
</evidence>
<reference evidence="8" key="2">
    <citation type="journal article" date="2024" name="Plant">
        <title>Genomic evolution and insights into agronomic trait innovations of Sesamum species.</title>
        <authorList>
            <person name="Miao H."/>
            <person name="Wang L."/>
            <person name="Qu L."/>
            <person name="Liu H."/>
            <person name="Sun Y."/>
            <person name="Le M."/>
            <person name="Wang Q."/>
            <person name="Wei S."/>
            <person name="Zheng Y."/>
            <person name="Lin W."/>
            <person name="Duan Y."/>
            <person name="Cao H."/>
            <person name="Xiong S."/>
            <person name="Wang X."/>
            <person name="Wei L."/>
            <person name="Li C."/>
            <person name="Ma Q."/>
            <person name="Ju M."/>
            <person name="Zhao R."/>
            <person name="Li G."/>
            <person name="Mu C."/>
            <person name="Tian Q."/>
            <person name="Mei H."/>
            <person name="Zhang T."/>
            <person name="Gao T."/>
            <person name="Zhang H."/>
        </authorList>
    </citation>
    <scope>NUCLEOTIDE SEQUENCE</scope>
    <source>
        <strain evidence="8">G02</strain>
    </source>
</reference>
<evidence type="ECO:0000256" key="5">
    <source>
        <dbReference type="ARBA" id="ARBA00023152"/>
    </source>
</evidence>
<dbReference type="PANTHER" id="PTHR11627">
    <property type="entry name" value="FRUCTOSE-BISPHOSPHATE ALDOLASE"/>
    <property type="match status" value="1"/>
</dbReference>
<dbReference type="Gene3D" id="3.20.20.70">
    <property type="entry name" value="Aldolase class I"/>
    <property type="match status" value="1"/>
</dbReference>
<gene>
    <name evidence="8" type="ORF">Sradi_3142900</name>
</gene>
<dbReference type="InterPro" id="IPR000741">
    <property type="entry name" value="FBA_I"/>
</dbReference>
<comment type="pathway">
    <text evidence="2">Carbohydrate degradation; glycolysis; D-glyceraldehyde 3-phosphate and glycerone phosphate from D-glucose: step 4/4.</text>
</comment>
<dbReference type="GO" id="GO:0004332">
    <property type="term" value="F:fructose-bisphosphate aldolase activity"/>
    <property type="evidence" value="ECO:0007669"/>
    <property type="project" value="UniProtKB-EC"/>
</dbReference>
<name>A0AAW2REG0_SESRA</name>
<sequence>MFRDLLKELMEIVGGRLNRFATTRRSAWVVSASVPRPDGDESTAGGSKHRGESPTSVVGESPNWLGKCSPHQRGVWYVRRPVTQCGGAGILERKWARFGGGGGEGGRRGRQRGVGYLGGGSDSSHLINNDPTVTTKRDNAPVVEPETLLDGDHGIDRTFQVWAELFFYLAENNVVFEDILLKPSIVNPGAESKDKKPHQKRWLITLSNSSKGGLPSSPWNHGEGKKMVNSQDNTTLSRELKLTLFVAMKNAAFVWWASKVEATLNLNAMNQGPNLRHVSLSYAQALQNTCRKAWAGFFAYSSKG</sequence>
<evidence type="ECO:0000256" key="7">
    <source>
        <dbReference type="SAM" id="MobiDB-lite"/>
    </source>
</evidence>
<dbReference type="AlphaFoldDB" id="A0AAW2REG0"/>
<dbReference type="Pfam" id="PF00274">
    <property type="entry name" value="Glycolytic"/>
    <property type="match status" value="2"/>
</dbReference>
<evidence type="ECO:0000313" key="8">
    <source>
        <dbReference type="EMBL" id="KAL0378374.1"/>
    </source>
</evidence>
<comment type="catalytic activity">
    <reaction evidence="1">
        <text>beta-D-fructose 1,6-bisphosphate = D-glyceraldehyde 3-phosphate + dihydroxyacetone phosphate</text>
        <dbReference type="Rhea" id="RHEA:14729"/>
        <dbReference type="ChEBI" id="CHEBI:32966"/>
        <dbReference type="ChEBI" id="CHEBI:57642"/>
        <dbReference type="ChEBI" id="CHEBI:59776"/>
        <dbReference type="EC" id="4.1.2.13"/>
    </reaction>
</comment>
<comment type="caution">
    <text evidence="8">The sequence shown here is derived from an EMBL/GenBank/DDBJ whole genome shotgun (WGS) entry which is preliminary data.</text>
</comment>
<comment type="similarity">
    <text evidence="3">Belongs to the class I fructose-bisphosphate aldolase family.</text>
</comment>
<keyword evidence="6" id="KW-0456">Lyase</keyword>
<protein>
    <recommendedName>
        <fullName evidence="4">fructose-bisphosphate aldolase</fullName>
        <ecNumber evidence="4">4.1.2.13</ecNumber>
    </recommendedName>
</protein>
<evidence type="ECO:0000256" key="1">
    <source>
        <dbReference type="ARBA" id="ARBA00000441"/>
    </source>
</evidence>
<evidence type="ECO:0000256" key="2">
    <source>
        <dbReference type="ARBA" id="ARBA00004714"/>
    </source>
</evidence>
<feature type="region of interest" description="Disordered" evidence="7">
    <location>
        <begin position="208"/>
        <end position="229"/>
    </location>
</feature>
<reference evidence="8" key="1">
    <citation type="submission" date="2020-06" db="EMBL/GenBank/DDBJ databases">
        <authorList>
            <person name="Li T."/>
            <person name="Hu X."/>
            <person name="Zhang T."/>
            <person name="Song X."/>
            <person name="Zhang H."/>
            <person name="Dai N."/>
            <person name="Sheng W."/>
            <person name="Hou X."/>
            <person name="Wei L."/>
        </authorList>
    </citation>
    <scope>NUCLEOTIDE SEQUENCE</scope>
    <source>
        <strain evidence="8">G02</strain>
        <tissue evidence="8">Leaf</tissue>
    </source>
</reference>
<keyword evidence="5" id="KW-0324">Glycolysis</keyword>
<evidence type="ECO:0000256" key="6">
    <source>
        <dbReference type="ARBA" id="ARBA00023239"/>
    </source>
</evidence>
<dbReference type="InterPro" id="IPR013785">
    <property type="entry name" value="Aldolase_TIM"/>
</dbReference>
<feature type="region of interest" description="Disordered" evidence="7">
    <location>
        <begin position="101"/>
        <end position="137"/>
    </location>
</feature>
<organism evidence="8">
    <name type="scientific">Sesamum radiatum</name>
    <name type="common">Black benniseed</name>
    <dbReference type="NCBI Taxonomy" id="300843"/>
    <lineage>
        <taxon>Eukaryota</taxon>
        <taxon>Viridiplantae</taxon>
        <taxon>Streptophyta</taxon>
        <taxon>Embryophyta</taxon>
        <taxon>Tracheophyta</taxon>
        <taxon>Spermatophyta</taxon>
        <taxon>Magnoliopsida</taxon>
        <taxon>eudicotyledons</taxon>
        <taxon>Gunneridae</taxon>
        <taxon>Pentapetalae</taxon>
        <taxon>asterids</taxon>
        <taxon>lamiids</taxon>
        <taxon>Lamiales</taxon>
        <taxon>Pedaliaceae</taxon>
        <taxon>Sesamum</taxon>
    </lineage>
</organism>
<dbReference type="GO" id="GO:0006096">
    <property type="term" value="P:glycolytic process"/>
    <property type="evidence" value="ECO:0007669"/>
    <property type="project" value="UniProtKB-KW"/>
</dbReference>
<proteinExistence type="inferred from homology"/>
<evidence type="ECO:0000256" key="3">
    <source>
        <dbReference type="ARBA" id="ARBA00010387"/>
    </source>
</evidence>
<dbReference type="SUPFAM" id="SSF51569">
    <property type="entry name" value="Aldolase"/>
    <property type="match status" value="2"/>
</dbReference>
<accession>A0AAW2REG0</accession>
<feature type="compositionally biased region" description="Polar residues" evidence="7">
    <location>
        <begin position="122"/>
        <end position="134"/>
    </location>
</feature>
<dbReference type="EMBL" id="JACGWJ010000013">
    <property type="protein sequence ID" value="KAL0378374.1"/>
    <property type="molecule type" value="Genomic_DNA"/>
</dbReference>
<feature type="region of interest" description="Disordered" evidence="7">
    <location>
        <begin position="32"/>
        <end position="64"/>
    </location>
</feature>